<dbReference type="GO" id="GO:0008168">
    <property type="term" value="F:methyltransferase activity"/>
    <property type="evidence" value="ECO:0007669"/>
    <property type="project" value="UniProtKB-KW"/>
</dbReference>
<keyword evidence="2" id="KW-0808">Transferase</keyword>
<evidence type="ECO:0000313" key="3">
    <source>
        <dbReference type="Proteomes" id="UP000037460"/>
    </source>
</evidence>
<dbReference type="PROSITE" id="PS50194">
    <property type="entry name" value="FILAMIN_REPEAT"/>
    <property type="match status" value="1"/>
</dbReference>
<dbReference type="AlphaFoldDB" id="A0A0M0J632"/>
<dbReference type="EMBL" id="JWZX01003314">
    <property type="protein sequence ID" value="KOO22046.1"/>
    <property type="molecule type" value="Genomic_DNA"/>
</dbReference>
<protein>
    <submittedName>
        <fullName evidence="2">Histone H3 k4-specific methyltransferase set7 9 n-terminal domain-containing protein</fullName>
    </submittedName>
</protein>
<gene>
    <name evidence="2" type="ORF">Ctob_001049</name>
</gene>
<dbReference type="Proteomes" id="UP000037460">
    <property type="component" value="Unassembled WGS sequence"/>
</dbReference>
<evidence type="ECO:0000256" key="1">
    <source>
        <dbReference type="PROSITE-ProRule" id="PRU00087"/>
    </source>
</evidence>
<dbReference type="GO" id="GO:0032259">
    <property type="term" value="P:methylation"/>
    <property type="evidence" value="ECO:0007669"/>
    <property type="project" value="UniProtKB-KW"/>
</dbReference>
<dbReference type="OrthoDB" id="5334309at2759"/>
<dbReference type="Gene3D" id="2.60.40.10">
    <property type="entry name" value="Immunoglobulins"/>
    <property type="match status" value="1"/>
</dbReference>
<accession>A0A0M0J632</accession>
<keyword evidence="2" id="KW-0489">Methyltransferase</keyword>
<comment type="caution">
    <text evidence="2">The sequence shown here is derived from an EMBL/GenBank/DDBJ whole genome shotgun (WGS) entry which is preliminary data.</text>
</comment>
<sequence length="152" mass="15907">MGNRCTSGGAALTVNTVINVAGEEKKKLKENEAAAVTNVVSKCVDNKDGSYRLGWTSQVAGVYSVSITIDNVHLVGSPVMMTLQAGPPEIDQIQVSGDGTQQAQAGKPALVVLKCKDFFGNVASTSGSAIFFGLRLLIRDPKESKVIATDGH</sequence>
<reference evidence="3" key="1">
    <citation type="journal article" date="2015" name="PLoS Genet.">
        <title>Genome Sequence and Transcriptome Analyses of Chrysochromulina tobin: Metabolic Tools for Enhanced Algal Fitness in the Prominent Order Prymnesiales (Haptophyceae).</title>
        <authorList>
            <person name="Hovde B.T."/>
            <person name="Deodato C.R."/>
            <person name="Hunsperger H.M."/>
            <person name="Ryken S.A."/>
            <person name="Yost W."/>
            <person name="Jha R.K."/>
            <person name="Patterson J."/>
            <person name="Monnat R.J. Jr."/>
            <person name="Barlow S.B."/>
            <person name="Starkenburg S.R."/>
            <person name="Cattolico R.A."/>
        </authorList>
    </citation>
    <scope>NUCLEOTIDE SEQUENCE</scope>
    <source>
        <strain evidence="3">CCMP291</strain>
    </source>
</reference>
<keyword evidence="3" id="KW-1185">Reference proteome</keyword>
<dbReference type="Pfam" id="PF00630">
    <property type="entry name" value="Filamin"/>
    <property type="match status" value="1"/>
</dbReference>
<dbReference type="InterPro" id="IPR013783">
    <property type="entry name" value="Ig-like_fold"/>
</dbReference>
<proteinExistence type="predicted"/>
<dbReference type="SUPFAM" id="SSF81296">
    <property type="entry name" value="E set domains"/>
    <property type="match status" value="1"/>
</dbReference>
<organism evidence="2 3">
    <name type="scientific">Chrysochromulina tobinii</name>
    <dbReference type="NCBI Taxonomy" id="1460289"/>
    <lineage>
        <taxon>Eukaryota</taxon>
        <taxon>Haptista</taxon>
        <taxon>Haptophyta</taxon>
        <taxon>Prymnesiophyceae</taxon>
        <taxon>Prymnesiales</taxon>
        <taxon>Chrysochromulinaceae</taxon>
        <taxon>Chrysochromulina</taxon>
    </lineage>
</organism>
<evidence type="ECO:0000313" key="2">
    <source>
        <dbReference type="EMBL" id="KOO22046.1"/>
    </source>
</evidence>
<dbReference type="InterPro" id="IPR014756">
    <property type="entry name" value="Ig_E-set"/>
</dbReference>
<feature type="repeat" description="Filamin" evidence="1">
    <location>
        <begin position="10"/>
        <end position="83"/>
    </location>
</feature>
<name>A0A0M0J632_9EUKA</name>
<dbReference type="InterPro" id="IPR017868">
    <property type="entry name" value="Filamin/ABP280_repeat-like"/>
</dbReference>